<sequence length="115" mass="13018">MRTRSDHGHELIPRPEKTPEALRAALAVIAPDRLEEMQAEKDEAFAKAVEWQSVTPVQSWVLIWAREIEIARRPDLSTRYADAKSNLEHEDSTTAQEALRELSAVLDEAMKAVRA</sequence>
<accession>A0ABU0SYN5</accession>
<evidence type="ECO:0000313" key="1">
    <source>
        <dbReference type="EMBL" id="MDQ1028670.1"/>
    </source>
</evidence>
<organism evidence="1 2">
    <name type="scientific">Streptomyces umbrinus</name>
    <dbReference type="NCBI Taxonomy" id="67370"/>
    <lineage>
        <taxon>Bacteria</taxon>
        <taxon>Bacillati</taxon>
        <taxon>Actinomycetota</taxon>
        <taxon>Actinomycetes</taxon>
        <taxon>Kitasatosporales</taxon>
        <taxon>Streptomycetaceae</taxon>
        <taxon>Streptomyces</taxon>
        <taxon>Streptomyces phaeochromogenes group</taxon>
    </lineage>
</organism>
<proteinExistence type="predicted"/>
<comment type="caution">
    <text evidence="1">The sequence shown here is derived from an EMBL/GenBank/DDBJ whole genome shotgun (WGS) entry which is preliminary data.</text>
</comment>
<dbReference type="EMBL" id="JAUSZI010000002">
    <property type="protein sequence ID" value="MDQ1028670.1"/>
    <property type="molecule type" value="Genomic_DNA"/>
</dbReference>
<evidence type="ECO:0000313" key="2">
    <source>
        <dbReference type="Proteomes" id="UP001230328"/>
    </source>
</evidence>
<dbReference type="Proteomes" id="UP001230328">
    <property type="component" value="Unassembled WGS sequence"/>
</dbReference>
<keyword evidence="2" id="KW-1185">Reference proteome</keyword>
<dbReference type="RefSeq" id="WP_307523782.1">
    <property type="nucleotide sequence ID" value="NZ_JAUSZI010000002.1"/>
</dbReference>
<gene>
    <name evidence="1" type="ORF">QF035_006252</name>
</gene>
<name>A0ABU0SYN5_9ACTN</name>
<reference evidence="1 2" key="1">
    <citation type="submission" date="2023-07" db="EMBL/GenBank/DDBJ databases">
        <title>Comparative genomics of wheat-associated soil bacteria to identify genetic determinants of phenazine resistance.</title>
        <authorList>
            <person name="Mouncey N."/>
        </authorList>
    </citation>
    <scope>NUCLEOTIDE SEQUENCE [LARGE SCALE GENOMIC DNA]</scope>
    <source>
        <strain evidence="1 2">V2I4</strain>
    </source>
</reference>
<protein>
    <submittedName>
        <fullName evidence="1">Uncharacterized protein</fullName>
    </submittedName>
</protein>